<organism evidence="11 12">
    <name type="scientific">Hoylesella loescheii DSM 19665 = JCM 12249 = ATCC 15930</name>
    <dbReference type="NCBI Taxonomy" id="1122985"/>
    <lineage>
        <taxon>Bacteria</taxon>
        <taxon>Pseudomonadati</taxon>
        <taxon>Bacteroidota</taxon>
        <taxon>Bacteroidia</taxon>
        <taxon>Bacteroidales</taxon>
        <taxon>Prevotellaceae</taxon>
        <taxon>Hoylesella</taxon>
    </lineage>
</organism>
<evidence type="ECO:0000256" key="3">
    <source>
        <dbReference type="ARBA" id="ARBA00012572"/>
    </source>
</evidence>
<evidence type="ECO:0000259" key="10">
    <source>
        <dbReference type="Pfam" id="PF00697"/>
    </source>
</evidence>
<evidence type="ECO:0000256" key="2">
    <source>
        <dbReference type="ARBA" id="ARBA00004664"/>
    </source>
</evidence>
<dbReference type="Gene3D" id="3.20.20.70">
    <property type="entry name" value="Aldolase class I"/>
    <property type="match status" value="1"/>
</dbReference>
<dbReference type="RefSeq" id="WP_018966474.1">
    <property type="nucleotide sequence ID" value="NZ_KB899210.1"/>
</dbReference>
<dbReference type="PANTHER" id="PTHR42894:SF1">
    <property type="entry name" value="N-(5'-PHOSPHORIBOSYL)ANTHRANILATE ISOMERASE"/>
    <property type="match status" value="1"/>
</dbReference>
<evidence type="ECO:0000256" key="8">
    <source>
        <dbReference type="ARBA" id="ARBA00023235"/>
    </source>
</evidence>
<comment type="pathway">
    <text evidence="2 9">Amino-acid biosynthesis; L-tryptophan biosynthesis; L-tryptophan from chorismate: step 3/5.</text>
</comment>
<sequence length="239" mass="26613">MIIKICGMQHANDVKMASQIGVDLLGFDFIPQSPRYVKMVSSQAGIIPDFSVERLRALSQQTNTPQPQPITISRVGVFTDDMPQNIVTRVYNYALDYVQLNGDEPAVTLENLRRTIDPDIRKGIKIIKRIDIATQADLSKAMEYEGKADLLLFHITANEAEMQVASDGNSQLNQLLSAYLGTTPFLISKPNAPFDTLLIRSISHPQFAGINIDTQFELELGKKDMASLQEYVEAIKAIK</sequence>
<dbReference type="Pfam" id="PF00697">
    <property type="entry name" value="PRAI"/>
    <property type="match status" value="1"/>
</dbReference>
<gene>
    <name evidence="9" type="primary">trpF</name>
    <name evidence="11" type="ORF">HMPREF1991_00174</name>
</gene>
<dbReference type="Proteomes" id="UP000027442">
    <property type="component" value="Unassembled WGS sequence"/>
</dbReference>
<comment type="caution">
    <text evidence="11">The sequence shown here is derived from an EMBL/GenBank/DDBJ whole genome shotgun (WGS) entry which is preliminary data.</text>
</comment>
<dbReference type="GO" id="GO:0004640">
    <property type="term" value="F:phosphoribosylanthranilate isomerase activity"/>
    <property type="evidence" value="ECO:0007669"/>
    <property type="project" value="UniProtKB-UniRule"/>
</dbReference>
<protein>
    <recommendedName>
        <fullName evidence="4 9">N-(5'-phosphoribosyl)anthranilate isomerase</fullName>
        <shortName evidence="9">PRAI</shortName>
        <ecNumber evidence="3 9">5.3.1.24</ecNumber>
    </recommendedName>
</protein>
<evidence type="ECO:0000313" key="11">
    <source>
        <dbReference type="EMBL" id="KDR53807.1"/>
    </source>
</evidence>
<accession>A0A069QM99</accession>
<dbReference type="UniPathway" id="UPA00035">
    <property type="reaction ID" value="UER00042"/>
</dbReference>
<dbReference type="AlphaFoldDB" id="A0A069QM99"/>
<reference evidence="11 12" key="1">
    <citation type="submission" date="2013-08" db="EMBL/GenBank/DDBJ databases">
        <authorList>
            <person name="Weinstock G."/>
            <person name="Sodergren E."/>
            <person name="Wylie T."/>
            <person name="Fulton L."/>
            <person name="Fulton R."/>
            <person name="Fronick C."/>
            <person name="O'Laughlin M."/>
            <person name="Godfrey J."/>
            <person name="Miner T."/>
            <person name="Herter B."/>
            <person name="Appelbaum E."/>
            <person name="Cordes M."/>
            <person name="Lek S."/>
            <person name="Wollam A."/>
            <person name="Pepin K.H."/>
            <person name="Palsikar V.B."/>
            <person name="Mitreva M."/>
            <person name="Wilson R.K."/>
        </authorList>
    </citation>
    <scope>NUCLEOTIDE SEQUENCE [LARGE SCALE GENOMIC DNA]</scope>
    <source>
        <strain evidence="11 12">ATCC 15930</strain>
    </source>
</reference>
<dbReference type="GO" id="GO:0000162">
    <property type="term" value="P:L-tryptophan biosynthetic process"/>
    <property type="evidence" value="ECO:0007669"/>
    <property type="project" value="UniProtKB-UniRule"/>
</dbReference>
<dbReference type="HOGENOM" id="CLU_076364_1_2_10"/>
<evidence type="ECO:0000256" key="1">
    <source>
        <dbReference type="ARBA" id="ARBA00001164"/>
    </source>
</evidence>
<keyword evidence="12" id="KW-1185">Reference proteome</keyword>
<keyword evidence="7 9" id="KW-0057">Aromatic amino acid biosynthesis</keyword>
<evidence type="ECO:0000256" key="6">
    <source>
        <dbReference type="ARBA" id="ARBA00022822"/>
    </source>
</evidence>
<dbReference type="InterPro" id="IPR044643">
    <property type="entry name" value="TrpF_fam"/>
</dbReference>
<evidence type="ECO:0000256" key="4">
    <source>
        <dbReference type="ARBA" id="ARBA00022272"/>
    </source>
</evidence>
<evidence type="ECO:0000256" key="9">
    <source>
        <dbReference type="HAMAP-Rule" id="MF_00135"/>
    </source>
</evidence>
<keyword evidence="5 9" id="KW-0028">Amino-acid biosynthesis</keyword>
<keyword evidence="6 9" id="KW-0822">Tryptophan biosynthesis</keyword>
<evidence type="ECO:0000256" key="5">
    <source>
        <dbReference type="ARBA" id="ARBA00022605"/>
    </source>
</evidence>
<name>A0A069QM99_HOYLO</name>
<dbReference type="InterPro" id="IPR001240">
    <property type="entry name" value="PRAI_dom"/>
</dbReference>
<feature type="domain" description="N-(5'phosphoribosyl) anthranilate isomerase (PRAI)" evidence="10">
    <location>
        <begin position="4"/>
        <end position="153"/>
    </location>
</feature>
<dbReference type="SUPFAM" id="SSF51366">
    <property type="entry name" value="Ribulose-phoshate binding barrel"/>
    <property type="match status" value="1"/>
</dbReference>
<dbReference type="InterPro" id="IPR013785">
    <property type="entry name" value="Aldolase_TIM"/>
</dbReference>
<keyword evidence="8 9" id="KW-0413">Isomerase</keyword>
<proteinExistence type="inferred from homology"/>
<dbReference type="InterPro" id="IPR011060">
    <property type="entry name" value="RibuloseP-bd_barrel"/>
</dbReference>
<comment type="catalytic activity">
    <reaction evidence="1 9">
        <text>N-(5-phospho-beta-D-ribosyl)anthranilate = 1-(2-carboxyphenylamino)-1-deoxy-D-ribulose 5-phosphate</text>
        <dbReference type="Rhea" id="RHEA:21540"/>
        <dbReference type="ChEBI" id="CHEBI:18277"/>
        <dbReference type="ChEBI" id="CHEBI:58613"/>
        <dbReference type="EC" id="5.3.1.24"/>
    </reaction>
</comment>
<dbReference type="PATRIC" id="fig|1122985.7.peg.183"/>
<dbReference type="HAMAP" id="MF_00135">
    <property type="entry name" value="PRAI"/>
    <property type="match status" value="1"/>
</dbReference>
<comment type="similarity">
    <text evidence="9">Belongs to the TrpF family.</text>
</comment>
<dbReference type="EMBL" id="JNGW01000012">
    <property type="protein sequence ID" value="KDR53807.1"/>
    <property type="molecule type" value="Genomic_DNA"/>
</dbReference>
<dbReference type="eggNOG" id="COG0135">
    <property type="taxonomic scope" value="Bacteria"/>
</dbReference>
<evidence type="ECO:0000256" key="7">
    <source>
        <dbReference type="ARBA" id="ARBA00023141"/>
    </source>
</evidence>
<dbReference type="EC" id="5.3.1.24" evidence="3 9"/>
<dbReference type="PANTHER" id="PTHR42894">
    <property type="entry name" value="N-(5'-PHOSPHORIBOSYL)ANTHRANILATE ISOMERASE"/>
    <property type="match status" value="1"/>
</dbReference>
<evidence type="ECO:0000313" key="12">
    <source>
        <dbReference type="Proteomes" id="UP000027442"/>
    </source>
</evidence>